<dbReference type="PANTHER" id="PTHR44943:SF4">
    <property type="entry name" value="TPR REPEAT-CONTAINING PROTEIN MJ0798"/>
    <property type="match status" value="1"/>
</dbReference>
<feature type="repeat" description="TPR" evidence="3">
    <location>
        <begin position="176"/>
        <end position="209"/>
    </location>
</feature>
<dbReference type="Gene3D" id="2.60.120.620">
    <property type="entry name" value="q2cbj1_9rhob like domain"/>
    <property type="match status" value="1"/>
</dbReference>
<feature type="repeat" description="TPR" evidence="3">
    <location>
        <begin position="210"/>
        <end position="243"/>
    </location>
</feature>
<dbReference type="InterPro" id="IPR012668">
    <property type="entry name" value="CHP02466"/>
</dbReference>
<dbReference type="EMBL" id="FNAK01000001">
    <property type="protein sequence ID" value="SDD43691.1"/>
    <property type="molecule type" value="Genomic_DNA"/>
</dbReference>
<dbReference type="Pfam" id="PF13759">
    <property type="entry name" value="2OG-FeII_Oxy_5"/>
    <property type="match status" value="1"/>
</dbReference>
<dbReference type="PROSITE" id="PS50293">
    <property type="entry name" value="TPR_REGION"/>
    <property type="match status" value="1"/>
</dbReference>
<dbReference type="PANTHER" id="PTHR44943">
    <property type="entry name" value="CELLULOSE SYNTHASE OPERON PROTEIN C"/>
    <property type="match status" value="1"/>
</dbReference>
<organism evidence="4 5">
    <name type="scientific">Kordiimonas lacus</name>
    <dbReference type="NCBI Taxonomy" id="637679"/>
    <lineage>
        <taxon>Bacteria</taxon>
        <taxon>Pseudomonadati</taxon>
        <taxon>Pseudomonadota</taxon>
        <taxon>Alphaproteobacteria</taxon>
        <taxon>Kordiimonadales</taxon>
        <taxon>Kordiimonadaceae</taxon>
        <taxon>Kordiimonas</taxon>
    </lineage>
</organism>
<evidence type="ECO:0000256" key="2">
    <source>
        <dbReference type="ARBA" id="ARBA00022803"/>
    </source>
</evidence>
<feature type="repeat" description="TPR" evidence="3">
    <location>
        <begin position="142"/>
        <end position="175"/>
    </location>
</feature>
<sequence>MSNAQLQNLLQQGGQAFSQGNLATAEQCCRAILAQVASEPNALHLLGLIRRRQGRFAEAEQQLRKALGIQPANAQMLNNLGNLLRDMNRPQEAVGAYEKAAGVQAGFAEPFFNMGLAYQSMDHHQEAIAALEKARAIMPSDPRFANAMGISFKETDQLERAVEAYAQALNVKPDYYRALHNMGVALRMQDRQAEALDYYMRAMEIEPRVAELRYNLANALYELGRYDEADEQYRTAIALKPDFLDAHETLNQMYWEHGKRDLFAKSYQIGIKNAPKSPELREAYIKSLELAGNQEAAEAVVDEALSDLGGDAGLFRRKARLLAAKGDVDASVDYFAKAVNANPEHQPIRMDFSRLLIQKGDYESALGHLEAAEALNPFDQEMWCYRGLCWRFLGDKREAWLNDYDAFVRPQRIDTPDGYGSLDEFLEELGQTVTDMHVTQVRPLEQTLRGGTQTHGRLFFRPVPIVQTLRQQLEICITRYIDALPDDADHPLLGRKSRTFRFAGSWSVRLTKDGFHVNHVHPAGWISSAFYVQVPDSVRDTDEAHEGWIKFGESGLSLGEGREEIKKIIKPEPGLLALFPSYVWHGTVPFTDDGVRMTTPFDVVPT</sequence>
<keyword evidence="5" id="KW-1185">Reference proteome</keyword>
<dbReference type="InterPro" id="IPR019734">
    <property type="entry name" value="TPR_rpt"/>
</dbReference>
<dbReference type="Proteomes" id="UP000183685">
    <property type="component" value="Unassembled WGS sequence"/>
</dbReference>
<evidence type="ECO:0000313" key="5">
    <source>
        <dbReference type="Proteomes" id="UP000183685"/>
    </source>
</evidence>
<protein>
    <submittedName>
        <fullName evidence="4">Tetratricopeptide (TPR) repeat</fullName>
    </submittedName>
</protein>
<name>A0A1G6UQV8_9PROT</name>
<evidence type="ECO:0000313" key="4">
    <source>
        <dbReference type="EMBL" id="SDD43691.1"/>
    </source>
</evidence>
<feature type="repeat" description="TPR" evidence="3">
    <location>
        <begin position="40"/>
        <end position="73"/>
    </location>
</feature>
<gene>
    <name evidence="4" type="ORF">SAMN04488071_0669</name>
</gene>
<evidence type="ECO:0000256" key="3">
    <source>
        <dbReference type="PROSITE-ProRule" id="PRU00339"/>
    </source>
</evidence>
<proteinExistence type="predicted"/>
<accession>A0A1G6UQV8</accession>
<dbReference type="Gene3D" id="1.25.40.10">
    <property type="entry name" value="Tetratricopeptide repeat domain"/>
    <property type="match status" value="4"/>
</dbReference>
<evidence type="ECO:0000256" key="1">
    <source>
        <dbReference type="ARBA" id="ARBA00022737"/>
    </source>
</evidence>
<dbReference type="RefSeq" id="WP_074519263.1">
    <property type="nucleotide sequence ID" value="NZ_FNAK01000001.1"/>
</dbReference>
<dbReference type="SMART" id="SM00028">
    <property type="entry name" value="TPR"/>
    <property type="match status" value="7"/>
</dbReference>
<dbReference type="Pfam" id="PF13181">
    <property type="entry name" value="TPR_8"/>
    <property type="match status" value="1"/>
</dbReference>
<dbReference type="Pfam" id="PF13414">
    <property type="entry name" value="TPR_11"/>
    <property type="match status" value="1"/>
</dbReference>
<feature type="repeat" description="TPR" evidence="3">
    <location>
        <begin position="312"/>
        <end position="345"/>
    </location>
</feature>
<feature type="repeat" description="TPR" evidence="3">
    <location>
        <begin position="108"/>
        <end position="141"/>
    </location>
</feature>
<dbReference type="SUPFAM" id="SSF81901">
    <property type="entry name" value="HCP-like"/>
    <property type="match status" value="1"/>
</dbReference>
<dbReference type="InterPro" id="IPR011990">
    <property type="entry name" value="TPR-like_helical_dom_sf"/>
</dbReference>
<dbReference type="STRING" id="637679.GCA_001550055_00222"/>
<keyword evidence="2 3" id="KW-0802">TPR repeat</keyword>
<dbReference type="AlphaFoldDB" id="A0A1G6UQV8"/>
<dbReference type="Pfam" id="PF13424">
    <property type="entry name" value="TPR_12"/>
    <property type="match status" value="1"/>
</dbReference>
<dbReference type="OrthoDB" id="9783136at2"/>
<dbReference type="Pfam" id="PF14559">
    <property type="entry name" value="TPR_19"/>
    <property type="match status" value="1"/>
</dbReference>
<dbReference type="Pfam" id="PF13432">
    <property type="entry name" value="TPR_16"/>
    <property type="match status" value="1"/>
</dbReference>
<keyword evidence="1" id="KW-0677">Repeat</keyword>
<dbReference type="SUPFAM" id="SSF48452">
    <property type="entry name" value="TPR-like"/>
    <property type="match status" value="1"/>
</dbReference>
<dbReference type="PROSITE" id="PS50005">
    <property type="entry name" value="TPR"/>
    <property type="match status" value="6"/>
</dbReference>
<reference evidence="4 5" key="1">
    <citation type="submission" date="2016-10" db="EMBL/GenBank/DDBJ databases">
        <authorList>
            <person name="de Groot N.N."/>
        </authorList>
    </citation>
    <scope>NUCLEOTIDE SEQUENCE [LARGE SCALE GENOMIC DNA]</scope>
    <source>
        <strain evidence="4 5">CGMCC 1.9109</strain>
    </source>
</reference>
<dbReference type="InterPro" id="IPR051685">
    <property type="entry name" value="Ycf3/AcsC/BcsC/TPR_MFPF"/>
</dbReference>